<sequence length="68" mass="7485">MINPSTKAMGDSSVVFYPSRVVSSGGLISGTEGEQIEGFLWQLGLRVALVRIHLFTCLRKVPSWWFAG</sequence>
<dbReference type="Proteomes" id="UP001054252">
    <property type="component" value="Unassembled WGS sequence"/>
</dbReference>
<comment type="caution">
    <text evidence="1">The sequence shown here is derived from an EMBL/GenBank/DDBJ whole genome shotgun (WGS) entry which is preliminary data.</text>
</comment>
<accession>A0AAV5KRL1</accession>
<dbReference type="EMBL" id="BPVZ01000075">
    <property type="protein sequence ID" value="GKV27295.1"/>
    <property type="molecule type" value="Genomic_DNA"/>
</dbReference>
<name>A0AAV5KRL1_9ROSI</name>
<evidence type="ECO:0000313" key="2">
    <source>
        <dbReference type="Proteomes" id="UP001054252"/>
    </source>
</evidence>
<gene>
    <name evidence="1" type="ORF">SLEP1_g36481</name>
</gene>
<evidence type="ECO:0000313" key="1">
    <source>
        <dbReference type="EMBL" id="GKV27295.1"/>
    </source>
</evidence>
<reference evidence="1 2" key="1">
    <citation type="journal article" date="2021" name="Commun. Biol.">
        <title>The genome of Shorea leprosula (Dipterocarpaceae) highlights the ecological relevance of drought in aseasonal tropical rainforests.</title>
        <authorList>
            <person name="Ng K.K.S."/>
            <person name="Kobayashi M.J."/>
            <person name="Fawcett J.A."/>
            <person name="Hatakeyama M."/>
            <person name="Paape T."/>
            <person name="Ng C.H."/>
            <person name="Ang C.C."/>
            <person name="Tnah L.H."/>
            <person name="Lee C.T."/>
            <person name="Nishiyama T."/>
            <person name="Sese J."/>
            <person name="O'Brien M.J."/>
            <person name="Copetti D."/>
            <person name="Mohd Noor M.I."/>
            <person name="Ong R.C."/>
            <person name="Putra M."/>
            <person name="Sireger I.Z."/>
            <person name="Indrioko S."/>
            <person name="Kosugi Y."/>
            <person name="Izuno A."/>
            <person name="Isagi Y."/>
            <person name="Lee S.L."/>
            <person name="Shimizu K.K."/>
        </authorList>
    </citation>
    <scope>NUCLEOTIDE SEQUENCE [LARGE SCALE GENOMIC DNA]</scope>
    <source>
        <strain evidence="1">214</strain>
    </source>
</reference>
<organism evidence="1 2">
    <name type="scientific">Rubroshorea leprosula</name>
    <dbReference type="NCBI Taxonomy" id="152421"/>
    <lineage>
        <taxon>Eukaryota</taxon>
        <taxon>Viridiplantae</taxon>
        <taxon>Streptophyta</taxon>
        <taxon>Embryophyta</taxon>
        <taxon>Tracheophyta</taxon>
        <taxon>Spermatophyta</taxon>
        <taxon>Magnoliopsida</taxon>
        <taxon>eudicotyledons</taxon>
        <taxon>Gunneridae</taxon>
        <taxon>Pentapetalae</taxon>
        <taxon>rosids</taxon>
        <taxon>malvids</taxon>
        <taxon>Malvales</taxon>
        <taxon>Dipterocarpaceae</taxon>
        <taxon>Rubroshorea</taxon>
    </lineage>
</organism>
<proteinExistence type="predicted"/>
<keyword evidence="2" id="KW-1185">Reference proteome</keyword>
<dbReference type="AlphaFoldDB" id="A0AAV5KRL1"/>
<protein>
    <submittedName>
        <fullName evidence="1">Uncharacterized protein</fullName>
    </submittedName>
</protein>